<dbReference type="SUPFAM" id="SSF49785">
    <property type="entry name" value="Galactose-binding domain-like"/>
    <property type="match status" value="1"/>
</dbReference>
<dbReference type="Proteomes" id="UP001589747">
    <property type="component" value="Unassembled WGS sequence"/>
</dbReference>
<evidence type="ECO:0000313" key="5">
    <source>
        <dbReference type="Proteomes" id="UP001589747"/>
    </source>
</evidence>
<evidence type="ECO:0000313" key="4">
    <source>
        <dbReference type="EMBL" id="MFB9325617.1"/>
    </source>
</evidence>
<dbReference type="Gene3D" id="2.60.120.260">
    <property type="entry name" value="Galactose-binding domain-like"/>
    <property type="match status" value="1"/>
</dbReference>
<reference evidence="4 5" key="1">
    <citation type="submission" date="2024-09" db="EMBL/GenBank/DDBJ databases">
        <authorList>
            <person name="Sun Q."/>
            <person name="Mori K."/>
        </authorList>
    </citation>
    <scope>NUCLEOTIDE SEQUENCE [LARGE SCALE GENOMIC DNA]</scope>
    <source>
        <strain evidence="4 5">TISTR 2452</strain>
    </source>
</reference>
<comment type="caution">
    <text evidence="4">The sequence shown here is derived from an EMBL/GenBank/DDBJ whole genome shotgun (WGS) entry which is preliminary data.</text>
</comment>
<dbReference type="PRINTS" id="PR00742">
    <property type="entry name" value="GLHYDRLASE35"/>
</dbReference>
<organism evidence="4 5">
    <name type="scientific">Paenibacillus aurantiacus</name>
    <dbReference type="NCBI Taxonomy" id="1936118"/>
    <lineage>
        <taxon>Bacteria</taxon>
        <taxon>Bacillati</taxon>
        <taxon>Bacillota</taxon>
        <taxon>Bacilli</taxon>
        <taxon>Bacillales</taxon>
        <taxon>Paenibacillaceae</taxon>
        <taxon>Paenibacillus</taxon>
    </lineage>
</organism>
<dbReference type="SUPFAM" id="SSF51445">
    <property type="entry name" value="(Trans)glycosidases"/>
    <property type="match status" value="1"/>
</dbReference>
<dbReference type="Gene3D" id="3.20.20.80">
    <property type="entry name" value="Glycosidases"/>
    <property type="match status" value="1"/>
</dbReference>
<comment type="similarity">
    <text evidence="1 2">Belongs to the glycosyl hydrolase 35 family.</text>
</comment>
<dbReference type="InterPro" id="IPR008979">
    <property type="entry name" value="Galactose-bd-like_sf"/>
</dbReference>
<dbReference type="EMBL" id="JBHMDO010000012">
    <property type="protein sequence ID" value="MFB9325617.1"/>
    <property type="molecule type" value="Genomic_DNA"/>
</dbReference>
<protein>
    <submittedName>
        <fullName evidence="4">Beta-galactosidase</fullName>
        <ecNumber evidence="4">3.2.1.23</ecNumber>
    </submittedName>
</protein>
<keyword evidence="5" id="KW-1185">Reference proteome</keyword>
<dbReference type="InterPro" id="IPR017853">
    <property type="entry name" value="GH"/>
</dbReference>
<accession>A0ABV5KK61</accession>
<dbReference type="RefSeq" id="WP_377491801.1">
    <property type="nucleotide sequence ID" value="NZ_JBHMDO010000012.1"/>
</dbReference>
<feature type="domain" description="Glycoside hydrolase 35 catalytic" evidence="3">
    <location>
        <begin position="17"/>
        <end position="312"/>
    </location>
</feature>
<dbReference type="PANTHER" id="PTHR23421">
    <property type="entry name" value="BETA-GALACTOSIDASE RELATED"/>
    <property type="match status" value="1"/>
</dbReference>
<dbReference type="Pfam" id="PF01301">
    <property type="entry name" value="Glyco_hydro_35"/>
    <property type="match status" value="1"/>
</dbReference>
<evidence type="ECO:0000256" key="2">
    <source>
        <dbReference type="RuleBase" id="RU003679"/>
    </source>
</evidence>
<evidence type="ECO:0000256" key="1">
    <source>
        <dbReference type="ARBA" id="ARBA00009809"/>
    </source>
</evidence>
<proteinExistence type="inferred from homology"/>
<dbReference type="InterPro" id="IPR001944">
    <property type="entry name" value="Glycoside_Hdrlase_35"/>
</dbReference>
<name>A0ABV5KK61_9BACL</name>
<dbReference type="InterPro" id="IPR031330">
    <property type="entry name" value="Gly_Hdrlase_35_cat"/>
</dbReference>
<keyword evidence="4" id="KW-0378">Hydrolase</keyword>
<keyword evidence="4" id="KW-0326">Glycosidase</keyword>
<dbReference type="EC" id="3.2.1.23" evidence="4"/>
<gene>
    <name evidence="4" type="ORF">ACFFSY_06735</name>
</gene>
<sequence>MSLTTEQPVVLQPDAIRIDGRSEILLCASLFYFRIPRALWQTRMEQLKSCGYNCIDVYFPWNYHEASEGQWDFSGERDAAAFLQLAQEAGLYVIARPGPYICSEWDGGGLPAYLFAQDDIRLRDNDPAFLRQTARWFERIMPLLARFEYGQGGSVIAVQLDNELDFYGCEDPAGYMAALRDMARSSGIRSPLLACAGQGGLFEASGYAKGVVQTCNFYPHNRDPEFESKVLAYQTELAAGGVPLLVTETNRSHFLLRRLLACGAKLLGPYLQASGTNFGFTNATNNWGEPLAFLTSDYDFGGMIASDGTLRPEALEGRLLGSLIAAYGTSLAEAVPLGDASTSVDVRARQGEVAGPYALQLKGGGRLLFLTNTGVGDAELKLAPTGGKTQNAASLLLHPDRCIALPCDMPLSHWGLPGRLAFATAELFSIRHASGVVRMMFHTERASQLAFEVGEAQARDASGVMISQSDGVCTLEFGKEEIGRCRFDWPSGEKLEIVTMDREMALRLDPSKEDDVENIRTAASGGGEVTQSVRQLEAKWELSSIDPTQPLTVVQSKPIRHADNLEKHGIYRGYGWYQAQLPDASDSSPPLGLFLHKGSDVLSLYAGDRYLGTVVPGGASRFVPLDDDVALGSITARAEIWGHSNFDDPRLPGLRLNAMKGMRGLSAITGIRELTSNWRYMLAESDEAFATSPEVLFQTAASKPIVAFGGWLSGHSFRREWFARTVVTTPDATARVLRFEGLEGTAEVFVNGLAAGTAQPLEPFVDITPYSSPDEEIELAVLLERNLGQQGGRVQLMEGCEATHWQLSSCDEEALRDYARSARQAAAAANLPLSLAPGAVALLYGEPSRSGQDADACEGWRVTVQGHGLKTTVYWNGRLISRLWLPGGEARPTMTGGSPDSFYVPGTWFRKPEEGADELIVLLEAVDDGKPAELLGFEVSPI</sequence>
<evidence type="ECO:0000259" key="3">
    <source>
        <dbReference type="Pfam" id="PF01301"/>
    </source>
</evidence>
<dbReference type="GO" id="GO:0004565">
    <property type="term" value="F:beta-galactosidase activity"/>
    <property type="evidence" value="ECO:0007669"/>
    <property type="project" value="UniProtKB-EC"/>
</dbReference>